<accession>A0A8J2UE09</accession>
<feature type="region of interest" description="Disordered" evidence="1">
    <location>
        <begin position="220"/>
        <end position="249"/>
    </location>
</feature>
<feature type="compositionally biased region" description="Basic and acidic residues" evidence="1">
    <location>
        <begin position="233"/>
        <end position="242"/>
    </location>
</feature>
<dbReference type="Gene3D" id="3.60.21.10">
    <property type="match status" value="1"/>
</dbReference>
<dbReference type="AlphaFoldDB" id="A0A8J2UE09"/>
<dbReference type="SUPFAM" id="SSF56300">
    <property type="entry name" value="Metallo-dependent phosphatases"/>
    <property type="match status" value="1"/>
</dbReference>
<dbReference type="InterPro" id="IPR029052">
    <property type="entry name" value="Metallo-depent_PP-like"/>
</dbReference>
<evidence type="ECO:0000256" key="1">
    <source>
        <dbReference type="SAM" id="MobiDB-lite"/>
    </source>
</evidence>
<organism evidence="2 3">
    <name type="scientific">Puia dinghuensis</name>
    <dbReference type="NCBI Taxonomy" id="1792502"/>
    <lineage>
        <taxon>Bacteria</taxon>
        <taxon>Pseudomonadati</taxon>
        <taxon>Bacteroidota</taxon>
        <taxon>Chitinophagia</taxon>
        <taxon>Chitinophagales</taxon>
        <taxon>Chitinophagaceae</taxon>
        <taxon>Puia</taxon>
    </lineage>
</organism>
<evidence type="ECO:0000313" key="3">
    <source>
        <dbReference type="Proteomes" id="UP000607559"/>
    </source>
</evidence>
<dbReference type="PANTHER" id="PTHR39323">
    <property type="entry name" value="BLR1149 PROTEIN"/>
    <property type="match status" value="1"/>
</dbReference>
<dbReference type="RefSeq" id="WP_188933043.1">
    <property type="nucleotide sequence ID" value="NZ_BMJC01000003.1"/>
</dbReference>
<name>A0A8J2UE09_9BACT</name>
<protein>
    <recommendedName>
        <fullName evidence="4">Ligase-associated DNA damage response endonuclease PdeM</fullName>
    </recommendedName>
</protein>
<keyword evidence="3" id="KW-1185">Reference proteome</keyword>
<dbReference type="InterPro" id="IPR026336">
    <property type="entry name" value="PdeM-like"/>
</dbReference>
<proteinExistence type="predicted"/>
<sequence length="262" mass="29809">MQPAFPYRIKGQQLWLSADRCIYWEEERSLIVSDLHFGKTGHFRKAGIAVPQSVYREDLLRLLCQIQYFRPRQLLVVGDLFHSRENKELELFLKWREDFPHLGIELIEGNHDILHKDWYEKAAIRVNPGVLTLGPFSFVHDIEEAAASNTYYFSGHLHPGIRISGMGKQSLRFPCFYFGSEYAILPAFGRFTGTVSIDPAPQDHVFAILPPANGVPRVGAPRGRLPMGGVRTPARDMGERNRPVTRPRSAGWIGPGSIFRIQ</sequence>
<gene>
    <name evidence="2" type="ORF">GCM10011511_29990</name>
</gene>
<dbReference type="NCBIfam" id="TIGR04123">
    <property type="entry name" value="P_estr_lig_assc"/>
    <property type="match status" value="1"/>
</dbReference>
<comment type="caution">
    <text evidence="2">The sequence shown here is derived from an EMBL/GenBank/DDBJ whole genome shotgun (WGS) entry which is preliminary data.</text>
</comment>
<dbReference type="Proteomes" id="UP000607559">
    <property type="component" value="Unassembled WGS sequence"/>
</dbReference>
<evidence type="ECO:0008006" key="4">
    <source>
        <dbReference type="Google" id="ProtNLM"/>
    </source>
</evidence>
<dbReference type="PANTHER" id="PTHR39323:SF1">
    <property type="entry name" value="BLR1149 PROTEIN"/>
    <property type="match status" value="1"/>
</dbReference>
<reference evidence="2" key="1">
    <citation type="journal article" date="2014" name="Int. J. Syst. Evol. Microbiol.">
        <title>Complete genome sequence of Corynebacterium casei LMG S-19264T (=DSM 44701T), isolated from a smear-ripened cheese.</title>
        <authorList>
            <consortium name="US DOE Joint Genome Institute (JGI-PGF)"/>
            <person name="Walter F."/>
            <person name="Albersmeier A."/>
            <person name="Kalinowski J."/>
            <person name="Ruckert C."/>
        </authorList>
    </citation>
    <scope>NUCLEOTIDE SEQUENCE</scope>
    <source>
        <strain evidence="2">CGMCC 1.15448</strain>
    </source>
</reference>
<dbReference type="EMBL" id="BMJC01000003">
    <property type="protein sequence ID" value="GGB04689.1"/>
    <property type="molecule type" value="Genomic_DNA"/>
</dbReference>
<reference evidence="2" key="2">
    <citation type="submission" date="2020-09" db="EMBL/GenBank/DDBJ databases">
        <authorList>
            <person name="Sun Q."/>
            <person name="Zhou Y."/>
        </authorList>
    </citation>
    <scope>NUCLEOTIDE SEQUENCE</scope>
    <source>
        <strain evidence="2">CGMCC 1.15448</strain>
    </source>
</reference>
<evidence type="ECO:0000313" key="2">
    <source>
        <dbReference type="EMBL" id="GGB04689.1"/>
    </source>
</evidence>